<dbReference type="EMBL" id="CAXDID020000012">
    <property type="protein sequence ID" value="CAL5980533.1"/>
    <property type="molecule type" value="Genomic_DNA"/>
</dbReference>
<evidence type="ECO:0000259" key="4">
    <source>
        <dbReference type="Pfam" id="PF00535"/>
    </source>
</evidence>
<keyword evidence="3 5" id="KW-0808">Transferase</keyword>
<sequence length="410" mass="47053">MNQPAVSIITPAYNAGYCIARAISTALAQTYQNWNMIIVNDGSTDDTAEIIGSFTQTNSNIKLITLPRNRGVFYARTLAVKFASEFVVFLDADDELTPNALEEAVKKQQQQDVDIVHSSCVLVQDHNGVRNNGRDMNVLFGDKLEGKEVLEAYAKAQGVLFMLWTKLFKRSILEHAIKKLNIIAANRLNYAEDILLCAAMLTKPGVTIAGTSNIGYIYHFNPISLTNQPRTEKKIYDMVYMFHFTKKCALRYALELQQKYGVTLDFYFPNEHFFKMIEVPTLKSIRQQITFLQIWTSPGMFNSGPAHIKTLNNMWNEKVFSRCSFIDNCWQQINGDEVIQNSEILMGGKVELWNQQNSEEIYNNKMSFNQTIELIDYIWDQKEAGVEVHKETEDKYGSWYNNYLKIIDQI</sequence>
<evidence type="ECO:0000313" key="8">
    <source>
        <dbReference type="EMBL" id="CAL6026341.1"/>
    </source>
</evidence>
<evidence type="ECO:0000313" key="9">
    <source>
        <dbReference type="Proteomes" id="UP001642409"/>
    </source>
</evidence>
<dbReference type="InterPro" id="IPR001173">
    <property type="entry name" value="Glyco_trans_2-like"/>
</dbReference>
<proteinExistence type="predicted"/>
<dbReference type="CDD" id="cd00761">
    <property type="entry name" value="Glyco_tranf_GTA_type"/>
    <property type="match status" value="1"/>
</dbReference>
<dbReference type="SUPFAM" id="SSF53448">
    <property type="entry name" value="Nucleotide-diphospho-sugar transferases"/>
    <property type="match status" value="1"/>
</dbReference>
<keyword evidence="9" id="KW-1185">Reference proteome</keyword>
<evidence type="ECO:0000256" key="2">
    <source>
        <dbReference type="ARBA" id="ARBA00022676"/>
    </source>
</evidence>
<evidence type="ECO:0000256" key="3">
    <source>
        <dbReference type="ARBA" id="ARBA00022679"/>
    </source>
</evidence>
<evidence type="ECO:0000313" key="5">
    <source>
        <dbReference type="EMBL" id="CAI9923308.1"/>
    </source>
</evidence>
<evidence type="ECO:0000313" key="6">
    <source>
        <dbReference type="EMBL" id="CAI9956986.1"/>
    </source>
</evidence>
<comment type="caution">
    <text evidence="5">The sequence shown here is derived from an EMBL/GenBank/DDBJ whole genome shotgun (WGS) entry which is preliminary data.</text>
</comment>
<comment type="function">
    <text evidence="1">Dolichyl-phosphate beta-glucosyltransferase involved in the glycosylation of glycoproteins through the synthesis of dolichyl beta-D-glucosyl phosphate which serves as a sugar donor for transfer of three glucose residues to the Man-9-GlcNAc-2-PP-dolichol precursor to N-glycans.</text>
</comment>
<dbReference type="Proteomes" id="UP001642409">
    <property type="component" value="Unassembled WGS sequence"/>
</dbReference>
<dbReference type="EMBL" id="CAXDID020000101">
    <property type="protein sequence ID" value="CAL6026341.1"/>
    <property type="molecule type" value="Genomic_DNA"/>
</dbReference>
<organism evidence="5">
    <name type="scientific">Hexamita inflata</name>
    <dbReference type="NCBI Taxonomy" id="28002"/>
    <lineage>
        <taxon>Eukaryota</taxon>
        <taxon>Metamonada</taxon>
        <taxon>Diplomonadida</taxon>
        <taxon>Hexamitidae</taxon>
        <taxon>Hexamitinae</taxon>
        <taxon>Hexamita</taxon>
    </lineage>
</organism>
<dbReference type="Gene3D" id="3.90.550.10">
    <property type="entry name" value="Spore Coat Polysaccharide Biosynthesis Protein SpsA, Chain A"/>
    <property type="match status" value="1"/>
</dbReference>
<dbReference type="PANTHER" id="PTHR22916">
    <property type="entry name" value="GLYCOSYLTRANSFERASE"/>
    <property type="match status" value="1"/>
</dbReference>
<keyword evidence="2" id="KW-0328">Glycosyltransferase</keyword>
<evidence type="ECO:0000313" key="7">
    <source>
        <dbReference type="EMBL" id="CAL5980533.1"/>
    </source>
</evidence>
<dbReference type="GO" id="GO:0016757">
    <property type="term" value="F:glycosyltransferase activity"/>
    <property type="evidence" value="ECO:0007669"/>
    <property type="project" value="UniProtKB-KW"/>
</dbReference>
<dbReference type="EMBL" id="CATOUU010000880">
    <property type="protein sequence ID" value="CAI9956986.1"/>
    <property type="molecule type" value="Genomic_DNA"/>
</dbReference>
<dbReference type="AlphaFoldDB" id="A0AA86TVM4"/>
<accession>A0AA86TVM4</accession>
<reference evidence="5" key="1">
    <citation type="submission" date="2023-06" db="EMBL/GenBank/DDBJ databases">
        <authorList>
            <person name="Kurt Z."/>
        </authorList>
    </citation>
    <scope>NUCLEOTIDE SEQUENCE</scope>
</reference>
<dbReference type="InterPro" id="IPR029044">
    <property type="entry name" value="Nucleotide-diphossugar_trans"/>
</dbReference>
<dbReference type="Pfam" id="PF00535">
    <property type="entry name" value="Glycos_transf_2"/>
    <property type="match status" value="1"/>
</dbReference>
<reference evidence="7 9" key="2">
    <citation type="submission" date="2024-07" db="EMBL/GenBank/DDBJ databases">
        <authorList>
            <person name="Akdeniz Z."/>
        </authorList>
    </citation>
    <scope>NUCLEOTIDE SEQUENCE [LARGE SCALE GENOMIC DNA]</scope>
</reference>
<dbReference type="PANTHER" id="PTHR22916:SF51">
    <property type="entry name" value="GLYCOSYLTRANSFERASE EPSH-RELATED"/>
    <property type="match status" value="1"/>
</dbReference>
<name>A0AA86TVM4_9EUKA</name>
<evidence type="ECO:0000256" key="1">
    <source>
        <dbReference type="ARBA" id="ARBA00003301"/>
    </source>
</evidence>
<protein>
    <submittedName>
        <fullName evidence="5">Glycosyl transferase family 2 protein</fullName>
    </submittedName>
    <submittedName>
        <fullName evidence="7">Glycosyl_transferase family 2 protein</fullName>
    </submittedName>
</protein>
<dbReference type="EMBL" id="CATOUU010000279">
    <property type="protein sequence ID" value="CAI9923308.1"/>
    <property type="molecule type" value="Genomic_DNA"/>
</dbReference>
<feature type="domain" description="Glycosyltransferase 2-like" evidence="4">
    <location>
        <begin position="7"/>
        <end position="142"/>
    </location>
</feature>
<gene>
    <name evidence="5" type="ORF">HINF_LOCUS10953</name>
    <name evidence="8" type="ORF">HINF_LOCUS30802</name>
    <name evidence="6" type="ORF">HINF_LOCUS44631</name>
    <name evidence="7" type="ORF">HINF_LOCUS6220</name>
</gene>